<dbReference type="PANTHER" id="PTHR36055">
    <property type="entry name" value="C2H2-LIKE ZINC FINGER PROTEIN"/>
    <property type="match status" value="1"/>
</dbReference>
<keyword evidence="5" id="KW-1185">Reference proteome</keyword>
<dbReference type="InterPro" id="IPR013087">
    <property type="entry name" value="Znf_C2H2_type"/>
</dbReference>
<feature type="coiled-coil region" evidence="2">
    <location>
        <begin position="258"/>
        <end position="297"/>
    </location>
</feature>
<keyword evidence="1" id="KW-0863">Zinc-finger</keyword>
<dbReference type="PANTHER" id="PTHR36055:SF1">
    <property type="entry name" value="C2H2-LIKE ZINC FINGER PROTEIN"/>
    <property type="match status" value="1"/>
</dbReference>
<keyword evidence="1" id="KW-0862">Zinc</keyword>
<organism evidence="4 5">
    <name type="scientific">Trapa natans</name>
    <name type="common">Water chestnut</name>
    <dbReference type="NCBI Taxonomy" id="22666"/>
    <lineage>
        <taxon>Eukaryota</taxon>
        <taxon>Viridiplantae</taxon>
        <taxon>Streptophyta</taxon>
        <taxon>Embryophyta</taxon>
        <taxon>Tracheophyta</taxon>
        <taxon>Spermatophyta</taxon>
        <taxon>Magnoliopsida</taxon>
        <taxon>eudicotyledons</taxon>
        <taxon>Gunneridae</taxon>
        <taxon>Pentapetalae</taxon>
        <taxon>rosids</taxon>
        <taxon>malvids</taxon>
        <taxon>Myrtales</taxon>
        <taxon>Lythraceae</taxon>
        <taxon>Trapa</taxon>
    </lineage>
</organism>
<sequence>MSVSKSSTSNSTGILKLEGNDVVDTWFKQSIVNDPLISLMKASDRPIQWIRFLQALDQPDLPGWPLLSPVKVQLHKCDKCSRKFFSSINCRRHIRVHHRLKKLDKDTGKSRELLASFWNKLCAEEKKEIVSFKDLTFEGVHGSTIIKNLSALILRTGLSPLPQTADRAGASLLDIIQARPSTFPLSSEELFRVLDDASEMTFLSGSAFSMQKYIFDGEAVKLVTEAKNLVACTSFFLELLLIKAWIVNKDVEALRCQKLLVEEEEAEHRRQTERLEKRRQKRLKQKTRDNRVELERDYWPEKIDSPKAGFSVEASDTVDILVSEALYFDKTADQVPSSTETWEHQQDEEAGFKAQKELGFNHTQAGMSQQQLFEEDGYQKLSNGKWKMTPRLHGSYHGFCGGNYHRASRADVIQSHEINNSIGAPTVNISKVKNWKPKPENNEIVNYKVLDEGFSQDVPSKKHEVLIGSIPVKIESFNDLQVHELEGYDGDEPMAEYILSITNISDEICKDKNIQSLSNTEPQQSQEKTDVCQNLAVESCLPSSATGNDISLLEVEAKRSEDLLFSIGIARDFLAQRWKEAISGDHVKLGLLQDSEPEGLGEAENYPQEVSDVQKVSVVGSAQENPIAEGFAVTSICSGNRKASFPEKLEEGVKKIYMSRLAAA</sequence>
<dbReference type="EMBL" id="JAXQNO010000018">
    <property type="protein sequence ID" value="KAK4777225.1"/>
    <property type="molecule type" value="Genomic_DNA"/>
</dbReference>
<accession>A0AAN7L2E2</accession>
<gene>
    <name evidence="4" type="ORF">SAY86_005913</name>
</gene>
<protein>
    <recommendedName>
        <fullName evidence="3">C2H2-type domain-containing protein</fullName>
    </recommendedName>
</protein>
<dbReference type="Proteomes" id="UP001346149">
    <property type="component" value="Unassembled WGS sequence"/>
</dbReference>
<dbReference type="GO" id="GO:0008270">
    <property type="term" value="F:zinc ion binding"/>
    <property type="evidence" value="ECO:0007669"/>
    <property type="project" value="UniProtKB-KW"/>
</dbReference>
<keyword evidence="2" id="KW-0175">Coiled coil</keyword>
<dbReference type="AlphaFoldDB" id="A0AAN7L2E2"/>
<comment type="caution">
    <text evidence="4">The sequence shown here is derived from an EMBL/GenBank/DDBJ whole genome shotgun (WGS) entry which is preliminary data.</text>
</comment>
<proteinExistence type="predicted"/>
<dbReference type="PROSITE" id="PS00028">
    <property type="entry name" value="ZINC_FINGER_C2H2_1"/>
    <property type="match status" value="1"/>
</dbReference>
<feature type="domain" description="C2H2-type" evidence="3">
    <location>
        <begin position="75"/>
        <end position="102"/>
    </location>
</feature>
<evidence type="ECO:0000259" key="3">
    <source>
        <dbReference type="PROSITE" id="PS50157"/>
    </source>
</evidence>
<name>A0AAN7L2E2_TRANT</name>
<evidence type="ECO:0000313" key="4">
    <source>
        <dbReference type="EMBL" id="KAK4777225.1"/>
    </source>
</evidence>
<evidence type="ECO:0000256" key="2">
    <source>
        <dbReference type="SAM" id="Coils"/>
    </source>
</evidence>
<evidence type="ECO:0000313" key="5">
    <source>
        <dbReference type="Proteomes" id="UP001346149"/>
    </source>
</evidence>
<dbReference type="PROSITE" id="PS50157">
    <property type="entry name" value="ZINC_FINGER_C2H2_2"/>
    <property type="match status" value="1"/>
</dbReference>
<evidence type="ECO:0000256" key="1">
    <source>
        <dbReference type="PROSITE-ProRule" id="PRU00042"/>
    </source>
</evidence>
<keyword evidence="1" id="KW-0479">Metal-binding</keyword>
<reference evidence="4 5" key="1">
    <citation type="journal article" date="2023" name="Hortic Res">
        <title>Pangenome of water caltrop reveals structural variations and asymmetric subgenome divergence after allopolyploidization.</title>
        <authorList>
            <person name="Zhang X."/>
            <person name="Chen Y."/>
            <person name="Wang L."/>
            <person name="Yuan Y."/>
            <person name="Fang M."/>
            <person name="Shi L."/>
            <person name="Lu R."/>
            <person name="Comes H.P."/>
            <person name="Ma Y."/>
            <person name="Chen Y."/>
            <person name="Huang G."/>
            <person name="Zhou Y."/>
            <person name="Zheng Z."/>
            <person name="Qiu Y."/>
        </authorList>
    </citation>
    <scope>NUCLEOTIDE SEQUENCE [LARGE SCALE GENOMIC DNA]</scope>
    <source>
        <strain evidence="4">F231</strain>
    </source>
</reference>